<feature type="domain" description="Nephrocystin 3-like N-terminal" evidence="2">
    <location>
        <begin position="68"/>
        <end position="222"/>
    </location>
</feature>
<gene>
    <name evidence="3" type="ORF">BDP81DRAFT_308816</name>
</gene>
<keyword evidence="4" id="KW-1185">Reference proteome</keyword>
<dbReference type="Proteomes" id="UP001243989">
    <property type="component" value="Unassembled WGS sequence"/>
</dbReference>
<evidence type="ECO:0000259" key="2">
    <source>
        <dbReference type="Pfam" id="PF24883"/>
    </source>
</evidence>
<dbReference type="RefSeq" id="XP_060450589.1">
    <property type="nucleotide sequence ID" value="XM_060583499.1"/>
</dbReference>
<dbReference type="AlphaFoldDB" id="A0AAJ0A147"/>
<evidence type="ECO:0000313" key="4">
    <source>
        <dbReference type="Proteomes" id="UP001243989"/>
    </source>
</evidence>
<reference evidence="3" key="1">
    <citation type="submission" date="2021-06" db="EMBL/GenBank/DDBJ databases">
        <title>Comparative genomics, transcriptomics and evolutionary studies reveal genomic signatures of adaptation to plant cell wall in hemibiotrophic fungi.</title>
        <authorList>
            <consortium name="DOE Joint Genome Institute"/>
            <person name="Baroncelli R."/>
            <person name="Diaz J.F."/>
            <person name="Benocci T."/>
            <person name="Peng M."/>
            <person name="Battaglia E."/>
            <person name="Haridas S."/>
            <person name="Andreopoulos W."/>
            <person name="Labutti K."/>
            <person name="Pangilinan J."/>
            <person name="Floch G.L."/>
            <person name="Makela M.R."/>
            <person name="Henrissat B."/>
            <person name="Grigoriev I.V."/>
            <person name="Crouch J.A."/>
            <person name="De Vries R.P."/>
            <person name="Sukno S.A."/>
            <person name="Thon M.R."/>
        </authorList>
    </citation>
    <scope>NUCLEOTIDE SEQUENCE</scope>
    <source>
        <strain evidence="3">CBS 102054</strain>
    </source>
</reference>
<evidence type="ECO:0000256" key="1">
    <source>
        <dbReference type="ARBA" id="ARBA00022737"/>
    </source>
</evidence>
<dbReference type="InterPro" id="IPR056884">
    <property type="entry name" value="NPHP3-like_N"/>
</dbReference>
<proteinExistence type="predicted"/>
<dbReference type="GeneID" id="85468361"/>
<dbReference type="Pfam" id="PF24883">
    <property type="entry name" value="NPHP3_N"/>
    <property type="match status" value="1"/>
</dbReference>
<dbReference type="EMBL" id="JAHMHQ010000002">
    <property type="protein sequence ID" value="KAK1654545.1"/>
    <property type="molecule type" value="Genomic_DNA"/>
</dbReference>
<name>A0AAJ0A147_9PEZI</name>
<comment type="caution">
    <text evidence="3">The sequence shown here is derived from an EMBL/GenBank/DDBJ whole genome shotgun (WGS) entry which is preliminary data.</text>
</comment>
<protein>
    <recommendedName>
        <fullName evidence="2">Nephrocystin 3-like N-terminal domain-containing protein</fullName>
    </recommendedName>
</protein>
<accession>A0AAJ0A147</accession>
<sequence>MKLLRHSDLNDSDLGEVLDRRHIISPVYTAQVEQAADYPKFREWAISTKSTELLVEGSFGPFESHHISALSVLCATLTQTLCVRENYISLVFFCGSHVEDDDDNDSDADSDADVTLAAGGVLMIKSLIAQLLEQRSDFELTGLDRQIDKRLVEESDLDELCILFRWLVERLPEGLTVVCIIDGVVHYEIDSLVDELTKVLECLLDLVRNEDMRSPVKVLVTSPTPTESVRGLFDSDKEEESFYLLLDSIGQATYLPDEVSFGYLDADSTSDDSDVDYHSTT</sequence>
<dbReference type="PANTHER" id="PTHR40619">
    <property type="entry name" value="FUNGAL STAND N-TERMINAL GOODBYE DOMAIN-CONTAINING PROTEIN"/>
    <property type="match status" value="1"/>
</dbReference>
<dbReference type="PANTHER" id="PTHR40619:SF3">
    <property type="entry name" value="FUNGAL STAND N-TERMINAL GOODBYE DOMAIN-CONTAINING PROTEIN"/>
    <property type="match status" value="1"/>
</dbReference>
<organism evidence="3 4">
    <name type="scientific">Colletotrichum phormii</name>
    <dbReference type="NCBI Taxonomy" id="359342"/>
    <lineage>
        <taxon>Eukaryota</taxon>
        <taxon>Fungi</taxon>
        <taxon>Dikarya</taxon>
        <taxon>Ascomycota</taxon>
        <taxon>Pezizomycotina</taxon>
        <taxon>Sordariomycetes</taxon>
        <taxon>Hypocreomycetidae</taxon>
        <taxon>Glomerellales</taxon>
        <taxon>Glomerellaceae</taxon>
        <taxon>Colletotrichum</taxon>
        <taxon>Colletotrichum acutatum species complex</taxon>
    </lineage>
</organism>
<keyword evidence="1" id="KW-0677">Repeat</keyword>
<evidence type="ECO:0000313" key="3">
    <source>
        <dbReference type="EMBL" id="KAK1654545.1"/>
    </source>
</evidence>